<keyword evidence="7" id="KW-1185">Reference proteome</keyword>
<organism evidence="6 7">
    <name type="scientific">Zasmidium cellare ATCC 36951</name>
    <dbReference type="NCBI Taxonomy" id="1080233"/>
    <lineage>
        <taxon>Eukaryota</taxon>
        <taxon>Fungi</taxon>
        <taxon>Dikarya</taxon>
        <taxon>Ascomycota</taxon>
        <taxon>Pezizomycotina</taxon>
        <taxon>Dothideomycetes</taxon>
        <taxon>Dothideomycetidae</taxon>
        <taxon>Mycosphaerellales</taxon>
        <taxon>Mycosphaerellaceae</taxon>
        <taxon>Zasmidium</taxon>
    </lineage>
</organism>
<protein>
    <recommendedName>
        <fullName evidence="5">NOT2/NOT3/NOT5 C-terminal domain-containing protein</fullName>
    </recommendedName>
</protein>
<feature type="compositionally biased region" description="Low complexity" evidence="4">
    <location>
        <begin position="157"/>
        <end position="189"/>
    </location>
</feature>
<accession>A0A6A6C0K0</accession>
<feature type="domain" description="NOT2/NOT3/NOT5 C-terminal" evidence="5">
    <location>
        <begin position="357"/>
        <end position="492"/>
    </location>
</feature>
<sequence length="529" mass="56556">MQPKRRKQRGKRNRFVDAPSTFFQNEGTDMATDSGVDTGGGQAQPLRSMNMNAFSSQPNSRQAPRLQNTQKTALGNGAAGGGWAFGAPSSGGAFGGLGGAPGLGPSRPGQLSGFAQVMGGGSGQGPIDMSEFPSLSGPPGQQRPQQANVGWNSSVIRQPATQQPQAAPQPQAQAPTQQPRAPSAAPSQQSLDQFDGQRSQQASTERSGGGDEFPPLSGQISSENQGQTNGFNSGITSPLGPSSQPIGQPIQQPSRDPSSTFPQPQQAPIGPAPPAPSQQTQSGQSAQTGEGFTPWYEQDEFQRFGLEALNNKLEAARGNVDISMPNIEKNVAMLQGQSLDFHDMDLDSSEPIINSFSVFPDSEWDARPVVPAFSLPDSYQVKNVPPAIGRVESFTDDTLFKIFFEEPRSILSETVATELTTREWRWHKVLRKWLQKEGVTSSCTAPLIDFATHIPPGTAPTQVTERVERGVYILYENKTVQRERREITLDFADIDTRHMGPTLLSAINMGASPLSGAPTHGGQVPGASR</sequence>
<gene>
    <name evidence="6" type="ORF">M409DRAFT_30205</name>
</gene>
<feature type="compositionally biased region" description="Low complexity" evidence="4">
    <location>
        <begin position="277"/>
        <end position="289"/>
    </location>
</feature>
<evidence type="ECO:0000256" key="1">
    <source>
        <dbReference type="ARBA" id="ARBA00007682"/>
    </source>
</evidence>
<evidence type="ECO:0000256" key="3">
    <source>
        <dbReference type="ARBA" id="ARBA00023163"/>
    </source>
</evidence>
<dbReference type="EMBL" id="ML993639">
    <property type="protein sequence ID" value="KAF2159329.1"/>
    <property type="molecule type" value="Genomic_DNA"/>
</dbReference>
<evidence type="ECO:0000259" key="5">
    <source>
        <dbReference type="Pfam" id="PF04153"/>
    </source>
</evidence>
<dbReference type="RefSeq" id="XP_033660218.1">
    <property type="nucleotide sequence ID" value="XM_033809808.1"/>
</dbReference>
<feature type="compositionally biased region" description="Polar residues" evidence="4">
    <location>
        <begin position="218"/>
        <end position="236"/>
    </location>
</feature>
<reference evidence="6" key="1">
    <citation type="journal article" date="2020" name="Stud. Mycol.">
        <title>101 Dothideomycetes genomes: a test case for predicting lifestyles and emergence of pathogens.</title>
        <authorList>
            <person name="Haridas S."/>
            <person name="Albert R."/>
            <person name="Binder M."/>
            <person name="Bloem J."/>
            <person name="Labutti K."/>
            <person name="Salamov A."/>
            <person name="Andreopoulos B."/>
            <person name="Baker S."/>
            <person name="Barry K."/>
            <person name="Bills G."/>
            <person name="Bluhm B."/>
            <person name="Cannon C."/>
            <person name="Castanera R."/>
            <person name="Culley D."/>
            <person name="Daum C."/>
            <person name="Ezra D."/>
            <person name="Gonzalez J."/>
            <person name="Henrissat B."/>
            <person name="Kuo A."/>
            <person name="Liang C."/>
            <person name="Lipzen A."/>
            <person name="Lutzoni F."/>
            <person name="Magnuson J."/>
            <person name="Mondo S."/>
            <person name="Nolan M."/>
            <person name="Ohm R."/>
            <person name="Pangilinan J."/>
            <person name="Park H.-J."/>
            <person name="Ramirez L."/>
            <person name="Alfaro M."/>
            <person name="Sun H."/>
            <person name="Tritt A."/>
            <person name="Yoshinaga Y."/>
            <person name="Zwiers L.-H."/>
            <person name="Turgeon B."/>
            <person name="Goodwin S."/>
            <person name="Spatafora J."/>
            <person name="Crous P."/>
            <person name="Grigoriev I."/>
        </authorList>
    </citation>
    <scope>NUCLEOTIDE SEQUENCE</scope>
    <source>
        <strain evidence="6">ATCC 36951</strain>
    </source>
</reference>
<dbReference type="InterPro" id="IPR040168">
    <property type="entry name" value="Not2/3/5"/>
</dbReference>
<dbReference type="Gene3D" id="2.30.30.1020">
    <property type="entry name" value="CCR4-NOT complex subunit 2/3/5, C-terminal domain"/>
    <property type="match status" value="1"/>
</dbReference>
<dbReference type="OrthoDB" id="25391at2759"/>
<keyword evidence="2" id="KW-0805">Transcription regulation</keyword>
<dbReference type="GeneID" id="54563080"/>
<proteinExistence type="inferred from homology"/>
<dbReference type="Proteomes" id="UP000799537">
    <property type="component" value="Unassembled WGS sequence"/>
</dbReference>
<feature type="compositionally biased region" description="Gly residues" evidence="4">
    <location>
        <begin position="92"/>
        <end position="102"/>
    </location>
</feature>
<evidence type="ECO:0000256" key="4">
    <source>
        <dbReference type="SAM" id="MobiDB-lite"/>
    </source>
</evidence>
<dbReference type="InterPro" id="IPR007282">
    <property type="entry name" value="NOT2/3/5_C"/>
</dbReference>
<dbReference type="GO" id="GO:0000289">
    <property type="term" value="P:nuclear-transcribed mRNA poly(A) tail shortening"/>
    <property type="evidence" value="ECO:0007669"/>
    <property type="project" value="UniProtKB-ARBA"/>
</dbReference>
<evidence type="ECO:0000313" key="6">
    <source>
        <dbReference type="EMBL" id="KAF2159329.1"/>
    </source>
</evidence>
<dbReference type="GO" id="GO:0030015">
    <property type="term" value="C:CCR4-NOT core complex"/>
    <property type="evidence" value="ECO:0007669"/>
    <property type="project" value="InterPro"/>
</dbReference>
<dbReference type="InterPro" id="IPR038635">
    <property type="entry name" value="CCR4-NOT_su2/3/5_C_sf"/>
</dbReference>
<feature type="compositionally biased region" description="Low complexity" evidence="4">
    <location>
        <begin position="240"/>
        <end position="254"/>
    </location>
</feature>
<comment type="similarity">
    <text evidence="1">Belongs to the CNOT2/3/5 family.</text>
</comment>
<evidence type="ECO:0000256" key="2">
    <source>
        <dbReference type="ARBA" id="ARBA00023015"/>
    </source>
</evidence>
<feature type="compositionally biased region" description="Polar residues" evidence="4">
    <location>
        <begin position="142"/>
        <end position="156"/>
    </location>
</feature>
<feature type="compositionally biased region" description="Basic residues" evidence="4">
    <location>
        <begin position="1"/>
        <end position="13"/>
    </location>
</feature>
<feature type="compositionally biased region" description="Polar residues" evidence="4">
    <location>
        <begin position="45"/>
        <end position="72"/>
    </location>
</feature>
<evidence type="ECO:0000313" key="7">
    <source>
        <dbReference type="Proteomes" id="UP000799537"/>
    </source>
</evidence>
<dbReference type="Pfam" id="PF04153">
    <property type="entry name" value="NOT2_3_5_C"/>
    <property type="match status" value="1"/>
</dbReference>
<feature type="compositionally biased region" description="Polar residues" evidence="4">
    <location>
        <begin position="190"/>
        <end position="206"/>
    </location>
</feature>
<keyword evidence="3" id="KW-0804">Transcription</keyword>
<dbReference type="GO" id="GO:0006355">
    <property type="term" value="P:regulation of DNA-templated transcription"/>
    <property type="evidence" value="ECO:0007669"/>
    <property type="project" value="InterPro"/>
</dbReference>
<dbReference type="PANTHER" id="PTHR23326">
    <property type="entry name" value="CCR4 NOT-RELATED"/>
    <property type="match status" value="1"/>
</dbReference>
<dbReference type="AlphaFoldDB" id="A0A6A6C0K0"/>
<feature type="region of interest" description="Disordered" evidence="4">
    <location>
        <begin position="1"/>
        <end position="291"/>
    </location>
</feature>
<name>A0A6A6C0K0_ZASCE</name>